<name>A0AAD8BLQ5_BIOPF</name>
<evidence type="ECO:0000313" key="2">
    <source>
        <dbReference type="Proteomes" id="UP001233172"/>
    </source>
</evidence>
<dbReference type="Proteomes" id="UP001233172">
    <property type="component" value="Unassembled WGS sequence"/>
</dbReference>
<gene>
    <name evidence="1" type="ORF">Bpfe_014143</name>
</gene>
<accession>A0AAD8BLQ5</accession>
<organism evidence="1 2">
    <name type="scientific">Biomphalaria pfeifferi</name>
    <name type="common">Bloodfluke planorb</name>
    <name type="synonym">Freshwater snail</name>
    <dbReference type="NCBI Taxonomy" id="112525"/>
    <lineage>
        <taxon>Eukaryota</taxon>
        <taxon>Metazoa</taxon>
        <taxon>Spiralia</taxon>
        <taxon>Lophotrochozoa</taxon>
        <taxon>Mollusca</taxon>
        <taxon>Gastropoda</taxon>
        <taxon>Heterobranchia</taxon>
        <taxon>Euthyneura</taxon>
        <taxon>Panpulmonata</taxon>
        <taxon>Hygrophila</taxon>
        <taxon>Lymnaeoidea</taxon>
        <taxon>Planorbidae</taxon>
        <taxon>Biomphalaria</taxon>
    </lineage>
</organism>
<reference evidence="1" key="1">
    <citation type="journal article" date="2023" name="PLoS Negl. Trop. Dis.">
        <title>A genome sequence for Biomphalaria pfeifferi, the major vector snail for the human-infecting parasite Schistosoma mansoni.</title>
        <authorList>
            <person name="Bu L."/>
            <person name="Lu L."/>
            <person name="Laidemitt M.R."/>
            <person name="Zhang S.M."/>
            <person name="Mutuku M."/>
            <person name="Mkoji G."/>
            <person name="Steinauer M."/>
            <person name="Loker E.S."/>
        </authorList>
    </citation>
    <scope>NUCLEOTIDE SEQUENCE</scope>
    <source>
        <strain evidence="1">KasaAsao</strain>
    </source>
</reference>
<dbReference type="EMBL" id="JASAOG010000062">
    <property type="protein sequence ID" value="KAK0056363.1"/>
    <property type="molecule type" value="Genomic_DNA"/>
</dbReference>
<evidence type="ECO:0000313" key="1">
    <source>
        <dbReference type="EMBL" id="KAK0056363.1"/>
    </source>
</evidence>
<comment type="caution">
    <text evidence="1">The sequence shown here is derived from an EMBL/GenBank/DDBJ whole genome shotgun (WGS) entry which is preliminary data.</text>
</comment>
<proteinExistence type="predicted"/>
<protein>
    <submittedName>
        <fullName evidence="1">Uncharacterized protein</fullName>
    </submittedName>
</protein>
<reference evidence="1" key="2">
    <citation type="submission" date="2023-04" db="EMBL/GenBank/DDBJ databases">
        <authorList>
            <person name="Bu L."/>
            <person name="Lu L."/>
            <person name="Laidemitt M.R."/>
            <person name="Zhang S.M."/>
            <person name="Mutuku M."/>
            <person name="Mkoji G."/>
            <person name="Steinauer M."/>
            <person name="Loker E.S."/>
        </authorList>
    </citation>
    <scope>NUCLEOTIDE SEQUENCE</scope>
    <source>
        <strain evidence="1">KasaAsao</strain>
        <tissue evidence="1">Whole Snail</tissue>
    </source>
</reference>
<sequence>MAFIMPINESTKQMMIKVYGPASHDQNEWSSKSWLKCMVQQVMIKCMVQQVMIKVYGPASYDQGVWSSKS</sequence>
<dbReference type="AlphaFoldDB" id="A0AAD8BLQ5"/>
<keyword evidence="2" id="KW-1185">Reference proteome</keyword>